<dbReference type="Gene3D" id="2.70.70.10">
    <property type="entry name" value="Glucose Permease (Domain IIA)"/>
    <property type="match status" value="1"/>
</dbReference>
<evidence type="ECO:0000259" key="1">
    <source>
        <dbReference type="Pfam" id="PF01551"/>
    </source>
</evidence>
<dbReference type="Pfam" id="PF01551">
    <property type="entry name" value="Peptidase_M23"/>
    <property type="match status" value="1"/>
</dbReference>
<evidence type="ECO:0000313" key="2">
    <source>
        <dbReference type="EMBL" id="MBN8660871.1"/>
    </source>
</evidence>
<evidence type="ECO:0000313" key="3">
    <source>
        <dbReference type="Proteomes" id="UP000664277"/>
    </source>
</evidence>
<name>A0A8J7P8U3_9BACT</name>
<organism evidence="2 3">
    <name type="scientific">Candidatus Obscuribacter phosphatis</name>
    <dbReference type="NCBI Taxonomy" id="1906157"/>
    <lineage>
        <taxon>Bacteria</taxon>
        <taxon>Bacillati</taxon>
        <taxon>Candidatus Melainabacteria</taxon>
        <taxon>Candidatus Obscuribacterales</taxon>
        <taxon>Candidatus Obscuribacteraceae</taxon>
        <taxon>Candidatus Obscuribacter</taxon>
    </lineage>
</organism>
<dbReference type="Proteomes" id="UP000664277">
    <property type="component" value="Unassembled WGS sequence"/>
</dbReference>
<dbReference type="GO" id="GO:0004222">
    <property type="term" value="F:metalloendopeptidase activity"/>
    <property type="evidence" value="ECO:0007669"/>
    <property type="project" value="TreeGrafter"/>
</dbReference>
<gene>
    <name evidence="2" type="ORF">J0M35_10930</name>
</gene>
<dbReference type="PANTHER" id="PTHR21666:SF270">
    <property type="entry name" value="MUREIN HYDROLASE ACTIVATOR ENVC"/>
    <property type="match status" value="1"/>
</dbReference>
<feature type="domain" description="M23ase beta-sheet core" evidence="1">
    <location>
        <begin position="231"/>
        <end position="327"/>
    </location>
</feature>
<dbReference type="InterPro" id="IPR050570">
    <property type="entry name" value="Cell_wall_metabolism_enzyme"/>
</dbReference>
<dbReference type="AlphaFoldDB" id="A0A8J7P8U3"/>
<dbReference type="PANTHER" id="PTHR21666">
    <property type="entry name" value="PEPTIDASE-RELATED"/>
    <property type="match status" value="1"/>
</dbReference>
<proteinExistence type="predicted"/>
<reference evidence="2" key="1">
    <citation type="submission" date="2021-02" db="EMBL/GenBank/DDBJ databases">
        <title>Genome-Resolved Metagenomics of a Microbial Community Performing Photosynthetic Biological Nutrient Removal.</title>
        <authorList>
            <person name="Mcdaniel E.A."/>
        </authorList>
    </citation>
    <scope>NUCLEOTIDE SEQUENCE</scope>
    <source>
        <strain evidence="2">UWPOB_OBS1</strain>
    </source>
</reference>
<sequence length="335" mass="36250">MVSFAHTFKMVRFVTPFRLLDGRQLKAAILIALASSWQFVAPLTSEAKGIKSGSAPQYVAQNEGVAQDGESSSNSQAIFKLSSSKVKQGEVVEAIYQGPALTLPVVEFNSQKYPLFAEADTASEIRRYRGLISVPVLLKTGTKQVKLSGTEFSAPLTVVDAKYPVQRMTLPPSKNNFNTAPGEEEAVDRAKKTASEKRYWSGNFTAPSSARVSAGFGLRRIVNGKLLDDYFHSGLDYAGWLGSPVKACAPGKIVLAVSKGFKLHGNTVAIDHGQGVVSFYIHLNKVLVKEGQLVKAGEQIGAIGQTGRANGPHLHFSIYVNGNATSPWQWFTRAF</sequence>
<dbReference type="EMBL" id="JAFLCK010000014">
    <property type="protein sequence ID" value="MBN8660871.1"/>
    <property type="molecule type" value="Genomic_DNA"/>
</dbReference>
<dbReference type="InterPro" id="IPR011055">
    <property type="entry name" value="Dup_hybrid_motif"/>
</dbReference>
<dbReference type="CDD" id="cd12797">
    <property type="entry name" value="M23_peptidase"/>
    <property type="match status" value="1"/>
</dbReference>
<protein>
    <submittedName>
        <fullName evidence="2">M23 family metallopeptidase</fullName>
    </submittedName>
</protein>
<comment type="caution">
    <text evidence="2">The sequence shown here is derived from an EMBL/GenBank/DDBJ whole genome shotgun (WGS) entry which is preliminary data.</text>
</comment>
<accession>A0A8J7P8U3</accession>
<dbReference type="SUPFAM" id="SSF51261">
    <property type="entry name" value="Duplicated hybrid motif"/>
    <property type="match status" value="1"/>
</dbReference>
<dbReference type="InterPro" id="IPR016047">
    <property type="entry name" value="M23ase_b-sheet_dom"/>
</dbReference>